<evidence type="ECO:0000313" key="3">
    <source>
        <dbReference type="Proteomes" id="UP000199800"/>
    </source>
</evidence>
<dbReference type="GO" id="GO:0016651">
    <property type="term" value="F:oxidoreductase activity, acting on NAD(P)H"/>
    <property type="evidence" value="ECO:0007669"/>
    <property type="project" value="UniProtKB-ARBA"/>
</dbReference>
<evidence type="ECO:0000313" key="2">
    <source>
        <dbReference type="EMBL" id="SET46952.1"/>
    </source>
</evidence>
<feature type="domain" description="Flavodoxin-like" evidence="1">
    <location>
        <begin position="5"/>
        <end position="112"/>
    </location>
</feature>
<evidence type="ECO:0000259" key="1">
    <source>
        <dbReference type="Pfam" id="PF12641"/>
    </source>
</evidence>
<dbReference type="InterPro" id="IPR029039">
    <property type="entry name" value="Flavoprotein-like_sf"/>
</dbReference>
<sequence>MKYAIRYYTKTGNAKKVAEAVGKVLNTEALPVTAPLNEKVDYLFLASSVYGAGIDEEVKKFISNLKKEQVGKVVNLSTAALLPSTYKQVKKLVKAKGIVMDEREFHCRGKFQMMHKDRPNAKDLIEAETFAKNFL</sequence>
<dbReference type="Proteomes" id="UP000199800">
    <property type="component" value="Unassembled WGS sequence"/>
</dbReference>
<organism evidence="2 3">
    <name type="scientific">[Clostridium] polysaccharolyticum</name>
    <dbReference type="NCBI Taxonomy" id="29364"/>
    <lineage>
        <taxon>Bacteria</taxon>
        <taxon>Bacillati</taxon>
        <taxon>Bacillota</taxon>
        <taxon>Clostridia</taxon>
        <taxon>Lachnospirales</taxon>
        <taxon>Lachnospiraceae</taxon>
    </lineage>
</organism>
<dbReference type="Gene3D" id="3.40.50.360">
    <property type="match status" value="1"/>
</dbReference>
<dbReference type="Pfam" id="PF12641">
    <property type="entry name" value="Flavodoxin_3"/>
    <property type="match status" value="1"/>
</dbReference>
<gene>
    <name evidence="2" type="ORF">SAMN04487772_12323</name>
</gene>
<reference evidence="2 3" key="1">
    <citation type="submission" date="2016-10" db="EMBL/GenBank/DDBJ databases">
        <authorList>
            <person name="de Groot N.N."/>
        </authorList>
    </citation>
    <scope>NUCLEOTIDE SEQUENCE [LARGE SCALE GENOMIC DNA]</scope>
    <source>
        <strain evidence="2 3">DSM 1801</strain>
    </source>
</reference>
<accession>A0A1I0ENM5</accession>
<keyword evidence="3" id="KW-1185">Reference proteome</keyword>
<proteinExistence type="predicted"/>
<protein>
    <submittedName>
        <fullName evidence="2">Flavodoxin</fullName>
    </submittedName>
</protein>
<dbReference type="GO" id="GO:0010181">
    <property type="term" value="F:FMN binding"/>
    <property type="evidence" value="ECO:0007669"/>
    <property type="project" value="InterPro"/>
</dbReference>
<dbReference type="InterPro" id="IPR008254">
    <property type="entry name" value="Flavodoxin/NO_synth"/>
</dbReference>
<dbReference type="SUPFAM" id="SSF52218">
    <property type="entry name" value="Flavoproteins"/>
    <property type="match status" value="1"/>
</dbReference>
<dbReference type="RefSeq" id="WP_092478574.1">
    <property type="nucleotide sequence ID" value="NZ_FOHN01000023.1"/>
</dbReference>
<dbReference type="AlphaFoldDB" id="A0A1I0ENM5"/>
<dbReference type="STRING" id="29364.SAMN04487772_12323"/>
<name>A0A1I0ENM5_9FIRM</name>
<dbReference type="EMBL" id="FOHN01000023">
    <property type="protein sequence ID" value="SET46952.1"/>
    <property type="molecule type" value="Genomic_DNA"/>
</dbReference>
<dbReference type="OrthoDB" id="1739094at2"/>